<keyword evidence="2" id="KW-0012">Acyltransferase</keyword>
<dbReference type="CDD" id="cd04301">
    <property type="entry name" value="NAT_SF"/>
    <property type="match status" value="1"/>
</dbReference>
<accession>A0AB74U711</accession>
<evidence type="ECO:0000313" key="4">
    <source>
        <dbReference type="EMBL" id="XCJ78373.1"/>
    </source>
</evidence>
<dbReference type="GO" id="GO:0016747">
    <property type="term" value="F:acyltransferase activity, transferring groups other than amino-acyl groups"/>
    <property type="evidence" value="ECO:0007669"/>
    <property type="project" value="InterPro"/>
</dbReference>
<dbReference type="InterPro" id="IPR000182">
    <property type="entry name" value="GNAT_dom"/>
</dbReference>
<feature type="domain" description="N-acetyltransferase" evidence="3">
    <location>
        <begin position="3"/>
        <end position="147"/>
    </location>
</feature>
<dbReference type="InterPro" id="IPR016181">
    <property type="entry name" value="Acyl_CoA_acyltransferase"/>
</dbReference>
<dbReference type="Pfam" id="PF00583">
    <property type="entry name" value="Acetyltransf_1"/>
    <property type="match status" value="1"/>
</dbReference>
<organism evidence="4">
    <name type="scientific">Salinicola endophyticus</name>
    <dbReference type="NCBI Taxonomy" id="1949083"/>
    <lineage>
        <taxon>Bacteria</taxon>
        <taxon>Pseudomonadati</taxon>
        <taxon>Pseudomonadota</taxon>
        <taxon>Gammaproteobacteria</taxon>
        <taxon>Oceanospirillales</taxon>
        <taxon>Halomonadaceae</taxon>
        <taxon>Salinicola</taxon>
    </lineage>
</organism>
<evidence type="ECO:0000256" key="1">
    <source>
        <dbReference type="ARBA" id="ARBA00022679"/>
    </source>
</evidence>
<name>A0AB74U711_9GAMM</name>
<dbReference type="AlphaFoldDB" id="A0AB74U711"/>
<evidence type="ECO:0000259" key="3">
    <source>
        <dbReference type="PROSITE" id="PS51186"/>
    </source>
</evidence>
<sequence length="150" mass="16842">MSIQVREARETDIGEIFAIRTSVAENHLSLEQLAEMGITPETIAAELAKEPCLWVAEIDGVPVGFSMVRNETGCVFGLFVRADHEGRGVGRSLLERAERHLFATFDKIWLETEIGSRAYAFYERAGWLPVEKRDLGLMKFVKVRTVASDL</sequence>
<dbReference type="PANTHER" id="PTHR43877:SF2">
    <property type="entry name" value="AMINOALKYLPHOSPHONATE N-ACETYLTRANSFERASE-RELATED"/>
    <property type="match status" value="1"/>
</dbReference>
<keyword evidence="1" id="KW-0808">Transferase</keyword>
<protein>
    <submittedName>
        <fullName evidence="4">GNAT family N-acetyltransferase</fullName>
    </submittedName>
</protein>
<dbReference type="PANTHER" id="PTHR43877">
    <property type="entry name" value="AMINOALKYLPHOSPHONATE N-ACETYLTRANSFERASE-RELATED-RELATED"/>
    <property type="match status" value="1"/>
</dbReference>
<proteinExistence type="predicted"/>
<dbReference type="Gene3D" id="3.40.630.30">
    <property type="match status" value="1"/>
</dbReference>
<reference evidence="4" key="1">
    <citation type="submission" date="2024-06" db="EMBL/GenBank/DDBJ databases">
        <title>Complete genome of Salinicola endophyticus HNIBRBA4755.</title>
        <authorList>
            <person name="Shin S.Y."/>
            <person name="Kang H."/>
            <person name="Song J."/>
        </authorList>
    </citation>
    <scope>NUCLEOTIDE SEQUENCE</scope>
    <source>
        <strain evidence="4">HNIBRBA4755</strain>
    </source>
</reference>
<dbReference type="EMBL" id="CP159578">
    <property type="protein sequence ID" value="XCJ78373.1"/>
    <property type="molecule type" value="Genomic_DNA"/>
</dbReference>
<dbReference type="RefSeq" id="WP_353979375.1">
    <property type="nucleotide sequence ID" value="NZ_CP159578.1"/>
</dbReference>
<evidence type="ECO:0000256" key="2">
    <source>
        <dbReference type="ARBA" id="ARBA00023315"/>
    </source>
</evidence>
<dbReference type="PROSITE" id="PS51186">
    <property type="entry name" value="GNAT"/>
    <property type="match status" value="1"/>
</dbReference>
<dbReference type="SUPFAM" id="SSF55729">
    <property type="entry name" value="Acyl-CoA N-acyltransferases (Nat)"/>
    <property type="match status" value="1"/>
</dbReference>
<gene>
    <name evidence="4" type="ORF">ABV408_13130</name>
</gene>
<dbReference type="InterPro" id="IPR050832">
    <property type="entry name" value="Bact_Acetyltransf"/>
</dbReference>